<dbReference type="Gene3D" id="3.10.180.10">
    <property type="entry name" value="2,3-Dihydroxybiphenyl 1,2-Dioxygenase, domain 1"/>
    <property type="match status" value="1"/>
</dbReference>
<feature type="region of interest" description="Disordered" evidence="1">
    <location>
        <begin position="1"/>
        <end position="41"/>
    </location>
</feature>
<reference evidence="3 4" key="1">
    <citation type="submission" date="2019-07" db="EMBL/GenBank/DDBJ databases">
        <title>Whole genome shotgun sequence of Actinotalea fermentans NBRC 105374.</title>
        <authorList>
            <person name="Hosoyama A."/>
            <person name="Uohara A."/>
            <person name="Ohji S."/>
            <person name="Ichikawa N."/>
        </authorList>
    </citation>
    <scope>NUCLEOTIDE SEQUENCE [LARGE SCALE GENOMIC DNA]</scope>
    <source>
        <strain evidence="3 4">NBRC 105374</strain>
    </source>
</reference>
<dbReference type="InterPro" id="IPR037523">
    <property type="entry name" value="VOC_core"/>
</dbReference>
<dbReference type="SUPFAM" id="SSF54593">
    <property type="entry name" value="Glyoxalase/Bleomycin resistance protein/Dihydroxybiphenyl dioxygenase"/>
    <property type="match status" value="1"/>
</dbReference>
<proteinExistence type="predicted"/>
<dbReference type="RefSeq" id="WP_186814583.1">
    <property type="nucleotide sequence ID" value="NZ_BJYK01000011.1"/>
</dbReference>
<feature type="domain" description="VOC" evidence="2">
    <location>
        <begin position="39"/>
        <end position="154"/>
    </location>
</feature>
<organism evidence="3 4">
    <name type="scientific">Actinotalea fermentans</name>
    <dbReference type="NCBI Taxonomy" id="43671"/>
    <lineage>
        <taxon>Bacteria</taxon>
        <taxon>Bacillati</taxon>
        <taxon>Actinomycetota</taxon>
        <taxon>Actinomycetes</taxon>
        <taxon>Micrococcales</taxon>
        <taxon>Cellulomonadaceae</taxon>
        <taxon>Actinotalea</taxon>
    </lineage>
</organism>
<dbReference type="Pfam" id="PF18029">
    <property type="entry name" value="Glyoxalase_6"/>
    <property type="match status" value="1"/>
</dbReference>
<dbReference type="InterPro" id="IPR029068">
    <property type="entry name" value="Glyas_Bleomycin-R_OHBP_Dase"/>
</dbReference>
<comment type="caution">
    <text evidence="3">The sequence shown here is derived from an EMBL/GenBank/DDBJ whole genome shotgun (WGS) entry which is preliminary data.</text>
</comment>
<evidence type="ECO:0000259" key="2">
    <source>
        <dbReference type="PROSITE" id="PS51819"/>
    </source>
</evidence>
<dbReference type="InterPro" id="IPR041581">
    <property type="entry name" value="Glyoxalase_6"/>
</dbReference>
<dbReference type="EMBL" id="BJYK01000011">
    <property type="protein sequence ID" value="GEN81315.1"/>
    <property type="molecule type" value="Genomic_DNA"/>
</dbReference>
<gene>
    <name evidence="3" type="ORF">AFE02nite_30490</name>
</gene>
<accession>A0A511Z1I4</accession>
<evidence type="ECO:0000313" key="4">
    <source>
        <dbReference type="Proteomes" id="UP000321484"/>
    </source>
</evidence>
<evidence type="ECO:0000313" key="3">
    <source>
        <dbReference type="EMBL" id="GEN81315.1"/>
    </source>
</evidence>
<dbReference type="Proteomes" id="UP000321484">
    <property type="component" value="Unassembled WGS sequence"/>
</dbReference>
<evidence type="ECO:0000256" key="1">
    <source>
        <dbReference type="SAM" id="MobiDB-lite"/>
    </source>
</evidence>
<dbReference type="CDD" id="cd07247">
    <property type="entry name" value="SgaA_N_like"/>
    <property type="match status" value="1"/>
</dbReference>
<dbReference type="InterPro" id="IPR052164">
    <property type="entry name" value="Anthracycline_SecMetBiosynth"/>
</dbReference>
<dbReference type="PANTHER" id="PTHR33993">
    <property type="entry name" value="GLYOXALASE-RELATED"/>
    <property type="match status" value="1"/>
</dbReference>
<protein>
    <recommendedName>
        <fullName evidence="2">VOC domain-containing protein</fullName>
    </recommendedName>
</protein>
<dbReference type="PROSITE" id="PS51819">
    <property type="entry name" value="VOC"/>
    <property type="match status" value="1"/>
</dbReference>
<feature type="compositionally biased region" description="Basic and acidic residues" evidence="1">
    <location>
        <begin position="1"/>
        <end position="34"/>
    </location>
</feature>
<dbReference type="AlphaFoldDB" id="A0A511Z1I4"/>
<dbReference type="PANTHER" id="PTHR33993:SF14">
    <property type="entry name" value="GB|AAF24581.1"/>
    <property type="match status" value="1"/>
</dbReference>
<sequence length="155" mass="16031">MPEHDHHHDGHAHDGHAHAHDHAHDHDGHDHDHGPTPGTMAWLDLSVPEAAAIRDFYSGVVGWTAEPAPMDGYDDWTMASADGEAAAGICYARGENAGLPPVWIPYFAVTDLDAAVSAATGAGGVVVAGPQRDGGSGYAVLRDPAGATFAVFQAG</sequence>
<keyword evidence="4" id="KW-1185">Reference proteome</keyword>
<name>A0A511Z1I4_9CELL</name>